<proteinExistence type="inferred from homology"/>
<keyword evidence="7 10" id="KW-1133">Transmembrane helix</keyword>
<evidence type="ECO:0000256" key="10">
    <source>
        <dbReference type="SAM" id="Phobius"/>
    </source>
</evidence>
<dbReference type="Proteomes" id="UP001605036">
    <property type="component" value="Unassembled WGS sequence"/>
</dbReference>
<dbReference type="InterPro" id="IPR003593">
    <property type="entry name" value="AAA+_ATPase"/>
</dbReference>
<comment type="similarity">
    <text evidence="2">Belongs to the ABC transporter superfamily. ABCG family. Eye pigment precursor importer (TC 3.A.1.204) subfamily.</text>
</comment>
<feature type="transmembrane region" description="Helical" evidence="10">
    <location>
        <begin position="550"/>
        <end position="571"/>
    </location>
</feature>
<keyword evidence="6" id="KW-0067">ATP-binding</keyword>
<dbReference type="GO" id="GO:0005524">
    <property type="term" value="F:ATP binding"/>
    <property type="evidence" value="ECO:0007669"/>
    <property type="project" value="UniProtKB-KW"/>
</dbReference>
<accession>A0ABD1YCQ3</accession>
<dbReference type="InterPro" id="IPR052215">
    <property type="entry name" value="Plant_ABCG"/>
</dbReference>
<reference evidence="12 13" key="1">
    <citation type="submission" date="2024-09" db="EMBL/GenBank/DDBJ databases">
        <title>Chromosome-scale assembly of Riccia fluitans.</title>
        <authorList>
            <person name="Paukszto L."/>
            <person name="Sawicki J."/>
            <person name="Karawczyk K."/>
            <person name="Piernik-Szablinska J."/>
            <person name="Szczecinska M."/>
            <person name="Mazdziarz M."/>
        </authorList>
    </citation>
    <scope>NUCLEOTIDE SEQUENCE [LARGE SCALE GENOMIC DNA]</scope>
    <source>
        <strain evidence="12">Rf_01</strain>
        <tissue evidence="12">Aerial parts of the thallus</tissue>
    </source>
</reference>
<evidence type="ECO:0000256" key="6">
    <source>
        <dbReference type="ARBA" id="ARBA00022840"/>
    </source>
</evidence>
<feature type="region of interest" description="Disordered" evidence="9">
    <location>
        <begin position="1"/>
        <end position="43"/>
    </location>
</feature>
<feature type="transmembrane region" description="Helical" evidence="10">
    <location>
        <begin position="486"/>
        <end position="510"/>
    </location>
</feature>
<evidence type="ECO:0000256" key="8">
    <source>
        <dbReference type="ARBA" id="ARBA00023136"/>
    </source>
</evidence>
<dbReference type="InterPro" id="IPR003439">
    <property type="entry name" value="ABC_transporter-like_ATP-bd"/>
</dbReference>
<comment type="subcellular location">
    <subcellularLocation>
        <location evidence="1">Membrane</location>
        <topology evidence="1">Multi-pass membrane protein</topology>
    </subcellularLocation>
</comment>
<evidence type="ECO:0000313" key="12">
    <source>
        <dbReference type="EMBL" id="KAL2628548.1"/>
    </source>
</evidence>
<dbReference type="Gene3D" id="3.40.50.300">
    <property type="entry name" value="P-loop containing nucleotide triphosphate hydrolases"/>
    <property type="match status" value="1"/>
</dbReference>
<evidence type="ECO:0000256" key="1">
    <source>
        <dbReference type="ARBA" id="ARBA00004141"/>
    </source>
</evidence>
<evidence type="ECO:0000256" key="3">
    <source>
        <dbReference type="ARBA" id="ARBA00022448"/>
    </source>
</evidence>
<dbReference type="SMART" id="SM00382">
    <property type="entry name" value="AAA"/>
    <property type="match status" value="1"/>
</dbReference>
<evidence type="ECO:0000256" key="7">
    <source>
        <dbReference type="ARBA" id="ARBA00022989"/>
    </source>
</evidence>
<dbReference type="AlphaFoldDB" id="A0ABD1YCQ3"/>
<dbReference type="InterPro" id="IPR043926">
    <property type="entry name" value="ABCG_dom"/>
</dbReference>
<keyword evidence="8 10" id="KW-0472">Membrane</keyword>
<dbReference type="PANTHER" id="PTHR48042:SF11">
    <property type="entry name" value="ABC TRANSPORTER G FAMILY MEMBER 11"/>
    <property type="match status" value="1"/>
</dbReference>
<sequence length="708" mass="78483">MGDHAVEMGMAKSGIGSNGVPKGPPGGLSPLSNTVWNSKKRSENTVTEMPARLTWKDLWVEVGVGSKSENQVLLHSLTGYAEPGAMLAIMGPSGSGKSTLLDSLAGRLAKNARLSGDVRLNGRHKTTLSYGIAAYVTQVDELIGTLTVRETVEYSAKLRLPGSLTAAERKAIVESTIVEMGLQDCQNTYVGNWHLRGLSGGEKRRLTIGLEILTRPRLLFLDEPTSGLDSASAFFVITTLKQLARDGRTVVASIHQPSSETFEIFDNLCLLSNGHQIYFGEAASARQLFEQAGFPVPALRSPSDHFLRCINADFDTMKMAMSGSKSGQLIKSRDLSSRYAVDRLSTPEVVGMLIETFAVSEFAELVSQKVQEIIEKEGPVLEGTGSQASFFTQAFILTRRSFVNMYRDVGYYWLRLAIYILLTVCIGTMYWDIGTSFGAVLGRAGCMSYVGGFLTFMSIGGFPSFVEDMKVFYRERMNGHYGVTAFVIGNSLSSMPYLFLISLVSGAIVYFMVQLHPGMEHFVYFVLVLFASVLCVESLMMAVASIVPNFLMGIITGAGIQGIFMLVAGYFKLPNDLPKPVWRYPMFYISFDMYSLEGLYQNDFLGLTFDNFVYNGNPIGPPLTGDFIVYDQYQIERSRNKWENLAVIFGMVIGYRLIFFLMIKVAEDVRPVVRYLFQRYYARCMGKNAARRARVSKTRPVNHSPSRL</sequence>
<keyword evidence="13" id="KW-1185">Reference proteome</keyword>
<evidence type="ECO:0000259" key="11">
    <source>
        <dbReference type="PROSITE" id="PS50893"/>
    </source>
</evidence>
<name>A0ABD1YCQ3_9MARC</name>
<dbReference type="GO" id="GO:0016020">
    <property type="term" value="C:membrane"/>
    <property type="evidence" value="ECO:0007669"/>
    <property type="project" value="UniProtKB-SubCell"/>
</dbReference>
<dbReference type="InterPro" id="IPR027417">
    <property type="entry name" value="P-loop_NTPase"/>
</dbReference>
<organism evidence="12 13">
    <name type="scientific">Riccia fluitans</name>
    <dbReference type="NCBI Taxonomy" id="41844"/>
    <lineage>
        <taxon>Eukaryota</taxon>
        <taxon>Viridiplantae</taxon>
        <taxon>Streptophyta</taxon>
        <taxon>Embryophyta</taxon>
        <taxon>Marchantiophyta</taxon>
        <taxon>Marchantiopsida</taxon>
        <taxon>Marchantiidae</taxon>
        <taxon>Marchantiales</taxon>
        <taxon>Ricciaceae</taxon>
        <taxon>Riccia</taxon>
    </lineage>
</organism>
<keyword evidence="5" id="KW-0547">Nucleotide-binding</keyword>
<comment type="caution">
    <text evidence="12">The sequence shown here is derived from an EMBL/GenBank/DDBJ whole genome shotgun (WGS) entry which is preliminary data.</text>
</comment>
<dbReference type="SUPFAM" id="SSF52540">
    <property type="entry name" value="P-loop containing nucleoside triphosphate hydrolases"/>
    <property type="match status" value="1"/>
</dbReference>
<dbReference type="Pfam" id="PF19055">
    <property type="entry name" value="ABC2_membrane_7"/>
    <property type="match status" value="1"/>
</dbReference>
<keyword evidence="3" id="KW-0813">Transport</keyword>
<dbReference type="PROSITE" id="PS00211">
    <property type="entry name" value="ABC_TRANSPORTER_1"/>
    <property type="match status" value="1"/>
</dbReference>
<evidence type="ECO:0000313" key="13">
    <source>
        <dbReference type="Proteomes" id="UP001605036"/>
    </source>
</evidence>
<dbReference type="Pfam" id="PF00005">
    <property type="entry name" value="ABC_tran"/>
    <property type="match status" value="1"/>
</dbReference>
<dbReference type="EMBL" id="JBHFFA010000004">
    <property type="protein sequence ID" value="KAL2628548.1"/>
    <property type="molecule type" value="Genomic_DNA"/>
</dbReference>
<dbReference type="Pfam" id="PF01061">
    <property type="entry name" value="ABC2_membrane"/>
    <property type="match status" value="1"/>
</dbReference>
<feature type="transmembrane region" description="Helical" evidence="10">
    <location>
        <begin position="445"/>
        <end position="466"/>
    </location>
</feature>
<evidence type="ECO:0000256" key="5">
    <source>
        <dbReference type="ARBA" id="ARBA00022741"/>
    </source>
</evidence>
<protein>
    <recommendedName>
        <fullName evidence="11">ABC transporter domain-containing protein</fullName>
    </recommendedName>
</protein>
<feature type="transmembrane region" description="Helical" evidence="10">
    <location>
        <begin position="522"/>
        <end position="544"/>
    </location>
</feature>
<dbReference type="CDD" id="cd03213">
    <property type="entry name" value="ABCG_EPDR"/>
    <property type="match status" value="1"/>
</dbReference>
<evidence type="ECO:0000256" key="9">
    <source>
        <dbReference type="SAM" id="MobiDB-lite"/>
    </source>
</evidence>
<gene>
    <name evidence="12" type="ORF">R1flu_013234</name>
</gene>
<feature type="transmembrane region" description="Helical" evidence="10">
    <location>
        <begin position="645"/>
        <end position="666"/>
    </location>
</feature>
<evidence type="ECO:0000256" key="4">
    <source>
        <dbReference type="ARBA" id="ARBA00022692"/>
    </source>
</evidence>
<dbReference type="InterPro" id="IPR013525">
    <property type="entry name" value="ABC2_TM"/>
</dbReference>
<feature type="domain" description="ABC transporter" evidence="11">
    <location>
        <begin position="53"/>
        <end position="298"/>
    </location>
</feature>
<dbReference type="PANTHER" id="PTHR48042">
    <property type="entry name" value="ABC TRANSPORTER G FAMILY MEMBER 11"/>
    <property type="match status" value="1"/>
</dbReference>
<feature type="transmembrane region" description="Helical" evidence="10">
    <location>
        <begin position="412"/>
        <end position="433"/>
    </location>
</feature>
<keyword evidence="4 10" id="KW-0812">Transmembrane</keyword>
<dbReference type="PROSITE" id="PS50893">
    <property type="entry name" value="ABC_TRANSPORTER_2"/>
    <property type="match status" value="1"/>
</dbReference>
<dbReference type="InterPro" id="IPR017871">
    <property type="entry name" value="ABC_transporter-like_CS"/>
</dbReference>
<evidence type="ECO:0000256" key="2">
    <source>
        <dbReference type="ARBA" id="ARBA00005814"/>
    </source>
</evidence>